<comment type="function">
    <text evidence="1 8">Tetrapolymerization of the monopyrrole PBG into the hydroxymethylbilane pre-uroporphyrinogen in several discrete steps.</text>
</comment>
<dbReference type="GO" id="GO:0005737">
    <property type="term" value="C:cytoplasm"/>
    <property type="evidence" value="ECO:0007669"/>
    <property type="project" value="UniProtKB-UniRule"/>
</dbReference>
<dbReference type="OrthoDB" id="9810298at2"/>
<comment type="catalytic activity">
    <reaction evidence="7 8">
        <text>4 porphobilinogen + H2O = hydroxymethylbilane + 4 NH4(+)</text>
        <dbReference type="Rhea" id="RHEA:13185"/>
        <dbReference type="ChEBI" id="CHEBI:15377"/>
        <dbReference type="ChEBI" id="CHEBI:28938"/>
        <dbReference type="ChEBI" id="CHEBI:57845"/>
        <dbReference type="ChEBI" id="CHEBI:58126"/>
        <dbReference type="EC" id="2.5.1.61"/>
    </reaction>
</comment>
<evidence type="ECO:0000256" key="7">
    <source>
        <dbReference type="ARBA" id="ARBA00048169"/>
    </source>
</evidence>
<dbReference type="GO" id="GO:0004418">
    <property type="term" value="F:hydroxymethylbilane synthase activity"/>
    <property type="evidence" value="ECO:0007669"/>
    <property type="project" value="UniProtKB-UniRule"/>
</dbReference>
<dbReference type="PRINTS" id="PR00151">
    <property type="entry name" value="PORPHBDMNASE"/>
</dbReference>
<name>A0A4S1WDP9_9SPHN</name>
<evidence type="ECO:0000259" key="10">
    <source>
        <dbReference type="Pfam" id="PF03900"/>
    </source>
</evidence>
<dbReference type="Gene3D" id="3.40.190.10">
    <property type="entry name" value="Periplasmic binding protein-like II"/>
    <property type="match status" value="2"/>
</dbReference>
<dbReference type="PANTHER" id="PTHR11557:SF0">
    <property type="entry name" value="PORPHOBILINOGEN DEAMINASE"/>
    <property type="match status" value="1"/>
</dbReference>
<organism evidence="11 12">
    <name type="scientific">Sphingomonas naasensis</name>
    <dbReference type="NCBI Taxonomy" id="1344951"/>
    <lineage>
        <taxon>Bacteria</taxon>
        <taxon>Pseudomonadati</taxon>
        <taxon>Pseudomonadota</taxon>
        <taxon>Alphaproteobacteria</taxon>
        <taxon>Sphingomonadales</taxon>
        <taxon>Sphingomonadaceae</taxon>
        <taxon>Sphingomonas</taxon>
    </lineage>
</organism>
<dbReference type="InterPro" id="IPR036803">
    <property type="entry name" value="Porphobilinogen_deaminase_C_sf"/>
</dbReference>
<comment type="caution">
    <text evidence="11">The sequence shown here is derived from an EMBL/GenBank/DDBJ whole genome shotgun (WGS) entry which is preliminary data.</text>
</comment>
<evidence type="ECO:0000313" key="11">
    <source>
        <dbReference type="EMBL" id="TGX38826.1"/>
    </source>
</evidence>
<accession>A0A4S1WDP9</accession>
<keyword evidence="6 8" id="KW-0627">Porphyrin biosynthesis</keyword>
<dbReference type="Pfam" id="PF01379">
    <property type="entry name" value="Porphobil_deam"/>
    <property type="match status" value="1"/>
</dbReference>
<keyword evidence="12" id="KW-1185">Reference proteome</keyword>
<dbReference type="EC" id="2.5.1.61" evidence="8"/>
<evidence type="ECO:0000313" key="12">
    <source>
        <dbReference type="Proteomes" id="UP000309848"/>
    </source>
</evidence>
<evidence type="ECO:0000256" key="5">
    <source>
        <dbReference type="ARBA" id="ARBA00022679"/>
    </source>
</evidence>
<dbReference type="Pfam" id="PF03900">
    <property type="entry name" value="Porphobil_deamC"/>
    <property type="match status" value="1"/>
</dbReference>
<dbReference type="InterPro" id="IPR022417">
    <property type="entry name" value="Porphobilin_deaminase_N"/>
</dbReference>
<reference evidence="11 12" key="1">
    <citation type="submission" date="2019-04" db="EMBL/GenBank/DDBJ databases">
        <title>Sphingomonas psychrotolerans sp. nov., isolated from soil in the Tianshan Mountains, Xinjiang, China.</title>
        <authorList>
            <person name="Luo Y."/>
            <person name="Sheng H."/>
        </authorList>
    </citation>
    <scope>NUCLEOTIDE SEQUENCE [LARGE SCALE GENOMIC DNA]</scope>
    <source>
        <strain evidence="11 12">KIS18-15</strain>
    </source>
</reference>
<dbReference type="SUPFAM" id="SSF54782">
    <property type="entry name" value="Porphobilinogen deaminase (hydroxymethylbilane synthase), C-terminal domain"/>
    <property type="match status" value="1"/>
</dbReference>
<evidence type="ECO:0000256" key="2">
    <source>
        <dbReference type="ARBA" id="ARBA00004735"/>
    </source>
</evidence>
<dbReference type="InterPro" id="IPR022418">
    <property type="entry name" value="Porphobilinogen_deaminase_C"/>
</dbReference>
<dbReference type="NCBIfam" id="TIGR00212">
    <property type="entry name" value="hemC"/>
    <property type="match status" value="1"/>
</dbReference>
<evidence type="ECO:0000256" key="1">
    <source>
        <dbReference type="ARBA" id="ARBA00002869"/>
    </source>
</evidence>
<evidence type="ECO:0000256" key="4">
    <source>
        <dbReference type="ARBA" id="ARBA00011245"/>
    </source>
</evidence>
<gene>
    <name evidence="8 11" type="primary">hemC</name>
    <name evidence="11" type="ORF">E5A74_18200</name>
</gene>
<keyword evidence="5 8" id="KW-0808">Transferase</keyword>
<dbReference type="Proteomes" id="UP000309848">
    <property type="component" value="Unassembled WGS sequence"/>
</dbReference>
<dbReference type="SUPFAM" id="SSF53850">
    <property type="entry name" value="Periplasmic binding protein-like II"/>
    <property type="match status" value="1"/>
</dbReference>
<comment type="pathway">
    <text evidence="2">Porphyrin-containing compound metabolism; protoporphyrin-IX biosynthesis; coproporphyrinogen-III from 5-aminolevulinate: step 2/4.</text>
</comment>
<comment type="subunit">
    <text evidence="4 8">Monomer.</text>
</comment>
<proteinExistence type="inferred from homology"/>
<dbReference type="InterPro" id="IPR000860">
    <property type="entry name" value="HemC"/>
</dbReference>
<dbReference type="PANTHER" id="PTHR11557">
    <property type="entry name" value="PORPHOBILINOGEN DEAMINASE"/>
    <property type="match status" value="1"/>
</dbReference>
<comment type="miscellaneous">
    <text evidence="8">The porphobilinogen subunits are added to the dipyrromethane group.</text>
</comment>
<feature type="modified residue" description="S-(dipyrrolylmethanemethyl)cysteine" evidence="8">
    <location>
        <position position="243"/>
    </location>
</feature>
<dbReference type="GO" id="GO:0006782">
    <property type="term" value="P:protoporphyrinogen IX biosynthetic process"/>
    <property type="evidence" value="ECO:0007669"/>
    <property type="project" value="UniProtKB-UniRule"/>
</dbReference>
<dbReference type="FunFam" id="3.40.190.10:FF:000005">
    <property type="entry name" value="Porphobilinogen deaminase"/>
    <property type="match status" value="1"/>
</dbReference>
<comment type="similarity">
    <text evidence="3 8">Belongs to the HMBS family.</text>
</comment>
<dbReference type="PROSITE" id="PS00533">
    <property type="entry name" value="PORPHOBILINOGEN_DEAM"/>
    <property type="match status" value="1"/>
</dbReference>
<comment type="cofactor">
    <cofactor evidence="8">
        <name>dipyrromethane</name>
        <dbReference type="ChEBI" id="CHEBI:60342"/>
    </cofactor>
    <text evidence="8">Binds 1 dipyrromethane group covalently.</text>
</comment>
<feature type="domain" description="Porphobilinogen deaminase N-terminal" evidence="9">
    <location>
        <begin position="9"/>
        <end position="213"/>
    </location>
</feature>
<evidence type="ECO:0000256" key="8">
    <source>
        <dbReference type="HAMAP-Rule" id="MF_00260"/>
    </source>
</evidence>
<sequence length="308" mass="32326">MSASMPIFRLGTRGSPLALTQAHLVRDALAAAHALAPDAITIVPIRTTGDKVQDRALAEIGGKALWTKELDRALLDGEIDAAVHSMKDVETFRPAEIAIAAMLPRADVQDRLIGADSIDALGVRAVVGTSSPRRAAQLRRLRPDLEIVLFRGNVDTRLAKLAAGEVDATLLAAAGLDRLRRHDVGTPIPINLMLPAPAQGAVGIECRADDAHARALLAKIDHPETHACVTAERGLLAALKADCHSPVAALAVIEGAIMTLRAELLSEDGSVHVAAQEAGAPTDPTLPIAVARDLLFRAPEAIRALFGG</sequence>
<feature type="domain" description="Porphobilinogen deaminase C-terminal" evidence="10">
    <location>
        <begin position="227"/>
        <end position="284"/>
    </location>
</feature>
<dbReference type="HAMAP" id="MF_00260">
    <property type="entry name" value="Porphobil_deam"/>
    <property type="match status" value="1"/>
</dbReference>
<dbReference type="UniPathway" id="UPA00251">
    <property type="reaction ID" value="UER00319"/>
</dbReference>
<dbReference type="PIRSF" id="PIRSF001438">
    <property type="entry name" value="4pyrrol_synth_OHMeBilane_synth"/>
    <property type="match status" value="1"/>
</dbReference>
<evidence type="ECO:0000256" key="6">
    <source>
        <dbReference type="ARBA" id="ARBA00023244"/>
    </source>
</evidence>
<dbReference type="Gene3D" id="3.30.160.40">
    <property type="entry name" value="Porphobilinogen deaminase, C-terminal domain"/>
    <property type="match status" value="1"/>
</dbReference>
<dbReference type="InterPro" id="IPR022419">
    <property type="entry name" value="Porphobilin_deaminase_cofac_BS"/>
</dbReference>
<evidence type="ECO:0000256" key="3">
    <source>
        <dbReference type="ARBA" id="ARBA00005638"/>
    </source>
</evidence>
<dbReference type="AlphaFoldDB" id="A0A4S1WDP9"/>
<evidence type="ECO:0000259" key="9">
    <source>
        <dbReference type="Pfam" id="PF01379"/>
    </source>
</evidence>
<protein>
    <recommendedName>
        <fullName evidence="8">Porphobilinogen deaminase</fullName>
        <shortName evidence="8">PBG</shortName>
        <ecNumber evidence="8">2.5.1.61</ecNumber>
    </recommendedName>
    <alternativeName>
        <fullName evidence="8">Hydroxymethylbilane synthase</fullName>
        <shortName evidence="8">HMBS</shortName>
    </alternativeName>
    <alternativeName>
        <fullName evidence="8">Pre-uroporphyrinogen synthase</fullName>
    </alternativeName>
</protein>
<dbReference type="EMBL" id="SRXU01000009">
    <property type="protein sequence ID" value="TGX38826.1"/>
    <property type="molecule type" value="Genomic_DNA"/>
</dbReference>